<evidence type="ECO:0000256" key="4">
    <source>
        <dbReference type="ARBA" id="ARBA00022989"/>
    </source>
</evidence>
<feature type="transmembrane region" description="Helical" evidence="6">
    <location>
        <begin position="17"/>
        <end position="34"/>
    </location>
</feature>
<dbReference type="EMBL" id="CP060634">
    <property type="protein sequence ID" value="QNM04757.1"/>
    <property type="molecule type" value="Genomic_DNA"/>
</dbReference>
<evidence type="ECO:0000256" key="3">
    <source>
        <dbReference type="ARBA" id="ARBA00022692"/>
    </source>
</evidence>
<dbReference type="KEGG" id="qdo:H9Q78_09855"/>
<keyword evidence="5 6" id="KW-0472">Membrane</keyword>
<reference evidence="7 8" key="1">
    <citation type="submission" date="2020-08" db="EMBL/GenBank/DDBJ databases">
        <authorList>
            <person name="Liu C."/>
            <person name="Sun Q."/>
        </authorList>
    </citation>
    <scope>NUCLEOTIDE SEQUENCE [LARGE SCALE GENOMIC DNA]</scope>
    <source>
        <strain evidence="7 8">NSJ-38</strain>
    </source>
</reference>
<feature type="transmembrane region" description="Helical" evidence="6">
    <location>
        <begin position="54"/>
        <end position="87"/>
    </location>
</feature>
<evidence type="ECO:0000313" key="7">
    <source>
        <dbReference type="EMBL" id="QNM04757.1"/>
    </source>
</evidence>
<keyword evidence="4 6" id="KW-1133">Transmembrane helix</keyword>
<evidence type="ECO:0000256" key="1">
    <source>
        <dbReference type="ARBA" id="ARBA00004651"/>
    </source>
</evidence>
<dbReference type="InterPro" id="IPR001851">
    <property type="entry name" value="ABC_transp_permease"/>
</dbReference>
<evidence type="ECO:0000256" key="2">
    <source>
        <dbReference type="ARBA" id="ARBA00022475"/>
    </source>
</evidence>
<dbReference type="GO" id="GO:0022857">
    <property type="term" value="F:transmembrane transporter activity"/>
    <property type="evidence" value="ECO:0007669"/>
    <property type="project" value="InterPro"/>
</dbReference>
<feature type="transmembrane region" description="Helical" evidence="6">
    <location>
        <begin position="377"/>
        <end position="395"/>
    </location>
</feature>
<dbReference type="AlphaFoldDB" id="A0A7G9G1S5"/>
<feature type="transmembrane region" description="Helical" evidence="6">
    <location>
        <begin position="228"/>
        <end position="248"/>
    </location>
</feature>
<feature type="transmembrane region" description="Helical" evidence="6">
    <location>
        <begin position="463"/>
        <end position="482"/>
    </location>
</feature>
<organism evidence="7 8">
    <name type="scientific">Qiania dongpingensis</name>
    <dbReference type="NCBI Taxonomy" id="2763669"/>
    <lineage>
        <taxon>Bacteria</taxon>
        <taxon>Bacillati</taxon>
        <taxon>Bacillota</taxon>
        <taxon>Clostridia</taxon>
        <taxon>Lachnospirales</taxon>
        <taxon>Lachnospiraceae</taxon>
        <taxon>Qiania</taxon>
    </lineage>
</organism>
<feature type="transmembrane region" description="Helical" evidence="6">
    <location>
        <begin position="410"/>
        <end position="426"/>
    </location>
</feature>
<proteinExistence type="predicted"/>
<feature type="transmembrane region" description="Helical" evidence="6">
    <location>
        <begin position="254"/>
        <end position="275"/>
    </location>
</feature>
<evidence type="ECO:0000313" key="8">
    <source>
        <dbReference type="Proteomes" id="UP000515823"/>
    </source>
</evidence>
<feature type="transmembrane region" description="Helical" evidence="6">
    <location>
        <begin position="287"/>
        <end position="306"/>
    </location>
</feature>
<dbReference type="PANTHER" id="PTHR32196">
    <property type="entry name" value="ABC TRANSPORTER PERMEASE PROTEIN YPHD-RELATED-RELATED"/>
    <property type="match status" value="1"/>
</dbReference>
<sequence>MKNNSKFAKAGSFAKKNIAAIIFILIAIICYSLSGMKPSYVIQQVLLRLGQNSFLVLALIIPIIAGMGLNFSITVGAMAAQIAIFFVTNWAYQTQSAVFSGFSGFLIALVMLIPLSLFFGFLAGKLLNKTKGQEMIAGMILGFFATGIYMFFFLIIIGTVIHIDNPFLIISGGVGVKNTFDITIASSLDNLFNRKLAVAGPYIMCLFILHFTRKINFKFFEGKKHGKLLSVIPFLAGAASMTAYMLAGEKPADFMIIFYYLGMAIAVLSIALSVYRIVKFKKEDLKISAVVATVVCLAVIIFFQALEYASPSSKAALDEIKAILKVRVPMSTYLAILGLCLFNTFILKTKIGQNLRTVGQSMSVATASGINVNKVRIYAIVLSTLFAGIGQLIYLQCIGSLQTYAAHNNIALYSVAALLVGGASVTKATNKQALFGIIIFHTILIVLPSAVGSVFEDAQNSEYFRAFMLYSVICFSLISYAVTAKKKKSKAADGPEQEKLPSEEQK</sequence>
<dbReference type="Pfam" id="PF02653">
    <property type="entry name" value="BPD_transp_2"/>
    <property type="match status" value="1"/>
</dbReference>
<gene>
    <name evidence="7" type="ORF">H9Q78_09855</name>
</gene>
<feature type="transmembrane region" description="Helical" evidence="6">
    <location>
        <begin position="135"/>
        <end position="161"/>
    </location>
</feature>
<feature type="transmembrane region" description="Helical" evidence="6">
    <location>
        <begin position="99"/>
        <end position="123"/>
    </location>
</feature>
<keyword evidence="8" id="KW-1185">Reference proteome</keyword>
<comment type="subcellular location">
    <subcellularLocation>
        <location evidence="1">Cell membrane</location>
        <topology evidence="1">Multi-pass membrane protein</topology>
    </subcellularLocation>
</comment>
<evidence type="ECO:0000256" key="6">
    <source>
        <dbReference type="SAM" id="Phobius"/>
    </source>
</evidence>
<keyword evidence="3 6" id="KW-0812">Transmembrane</keyword>
<keyword evidence="2" id="KW-1003">Cell membrane</keyword>
<feature type="transmembrane region" description="Helical" evidence="6">
    <location>
        <begin position="326"/>
        <end position="347"/>
    </location>
</feature>
<dbReference type="Proteomes" id="UP000515823">
    <property type="component" value="Chromosome"/>
</dbReference>
<accession>A0A7G9G1S5</accession>
<dbReference type="GO" id="GO:0005886">
    <property type="term" value="C:plasma membrane"/>
    <property type="evidence" value="ECO:0007669"/>
    <property type="project" value="UniProtKB-SubCell"/>
</dbReference>
<feature type="transmembrane region" description="Helical" evidence="6">
    <location>
        <begin position="433"/>
        <end position="451"/>
    </location>
</feature>
<dbReference type="PANTHER" id="PTHR32196:SF15">
    <property type="entry name" value="SUGAR ABC TRANSPORTER PERMEASE PROTEIN"/>
    <property type="match status" value="1"/>
</dbReference>
<protein>
    <submittedName>
        <fullName evidence="7">ABC transporter permease</fullName>
    </submittedName>
</protein>
<evidence type="ECO:0000256" key="5">
    <source>
        <dbReference type="ARBA" id="ARBA00023136"/>
    </source>
</evidence>
<dbReference type="RefSeq" id="WP_249301389.1">
    <property type="nucleotide sequence ID" value="NZ_CP060634.1"/>
</dbReference>
<feature type="transmembrane region" description="Helical" evidence="6">
    <location>
        <begin position="196"/>
        <end position="216"/>
    </location>
</feature>
<name>A0A7G9G1S5_9FIRM</name>